<dbReference type="AlphaFoldDB" id="A0A6L9U895"/>
<comment type="caution">
    <text evidence="3">The sequence shown here is derived from an EMBL/GenBank/DDBJ whole genome shotgun (WGS) entry which is preliminary data.</text>
</comment>
<organism evidence="3 4">
    <name type="scientific">Rhizobium lusitanum</name>
    <dbReference type="NCBI Taxonomy" id="293958"/>
    <lineage>
        <taxon>Bacteria</taxon>
        <taxon>Pseudomonadati</taxon>
        <taxon>Pseudomonadota</taxon>
        <taxon>Alphaproteobacteria</taxon>
        <taxon>Hyphomicrobiales</taxon>
        <taxon>Rhizobiaceae</taxon>
        <taxon>Rhizobium/Agrobacterium group</taxon>
        <taxon>Rhizobium</taxon>
    </lineage>
</organism>
<keyword evidence="1" id="KW-0472">Membrane</keyword>
<evidence type="ECO:0000313" key="3">
    <source>
        <dbReference type="EMBL" id="NEI70622.1"/>
    </source>
</evidence>
<evidence type="ECO:0000259" key="2">
    <source>
        <dbReference type="Pfam" id="PF14317"/>
    </source>
</evidence>
<dbReference type="InterPro" id="IPR025588">
    <property type="entry name" value="YcxB-like_C"/>
</dbReference>
<dbReference type="RefSeq" id="WP_163987109.1">
    <property type="nucleotide sequence ID" value="NZ_WUEY01000005.1"/>
</dbReference>
<dbReference type="Proteomes" id="UP000483035">
    <property type="component" value="Unassembled WGS sequence"/>
</dbReference>
<evidence type="ECO:0000256" key="1">
    <source>
        <dbReference type="SAM" id="Phobius"/>
    </source>
</evidence>
<gene>
    <name evidence="3" type="ORF">GR212_13650</name>
</gene>
<keyword evidence="1" id="KW-0812">Transmembrane</keyword>
<evidence type="ECO:0000313" key="4">
    <source>
        <dbReference type="Proteomes" id="UP000483035"/>
    </source>
</evidence>
<sequence>MSELKQDEQRTDILFQLTPQDLTYALRLHFRQHLRSRPGIVRFAVLWILAIVAYGLITASIIDTNDALISILSFAVIAPLAIVGIPFLLVYTLGGRTARKTFNEQRTLQKPIHLSWNEDGVHLWSDFGEARMHWTDFVKARQDGHCIMFYESQRLYRIIPKRILTDEQVRELQALALKIRDHRGFE</sequence>
<feature type="transmembrane region" description="Helical" evidence="1">
    <location>
        <begin position="40"/>
        <end position="62"/>
    </location>
</feature>
<proteinExistence type="predicted"/>
<accession>A0A6L9U895</accession>
<feature type="transmembrane region" description="Helical" evidence="1">
    <location>
        <begin position="68"/>
        <end position="91"/>
    </location>
</feature>
<feature type="domain" description="YcxB-like C-terminal" evidence="2">
    <location>
        <begin position="116"/>
        <end position="175"/>
    </location>
</feature>
<dbReference type="Pfam" id="PF14317">
    <property type="entry name" value="YcxB"/>
    <property type="match status" value="1"/>
</dbReference>
<name>A0A6L9U895_9HYPH</name>
<dbReference type="EMBL" id="WUEY01000005">
    <property type="protein sequence ID" value="NEI70622.1"/>
    <property type="molecule type" value="Genomic_DNA"/>
</dbReference>
<protein>
    <recommendedName>
        <fullName evidence="2">YcxB-like C-terminal domain-containing protein</fullName>
    </recommendedName>
</protein>
<keyword evidence="1" id="KW-1133">Transmembrane helix</keyword>
<reference evidence="3 4" key="1">
    <citation type="submission" date="2019-12" db="EMBL/GenBank/DDBJ databases">
        <title>Rhizobium genotypes associated with high levels of biological nitrogen fixation by grain legumes in a temperate-maritime cropping system.</title>
        <authorList>
            <person name="Maluk M."/>
            <person name="Francesc Ferrando Molina F."/>
            <person name="Lopez Del Egido L."/>
            <person name="Lafos M."/>
            <person name="Langarica-Fuentes A."/>
            <person name="Gebre Yohannes G."/>
            <person name="Young M.W."/>
            <person name="Martin P."/>
            <person name="Gantlett R."/>
            <person name="Kenicer G."/>
            <person name="Hawes C."/>
            <person name="Begg G.S."/>
            <person name="Quilliam R.S."/>
            <person name="Squire G.R."/>
            <person name="Poole P.S."/>
            <person name="Young P.W."/>
            <person name="Iannetta P.M."/>
            <person name="James E.K."/>
        </authorList>
    </citation>
    <scope>NUCLEOTIDE SEQUENCE [LARGE SCALE GENOMIC DNA]</scope>
    <source>
        <strain evidence="3 4">JHI1118</strain>
    </source>
</reference>